<keyword evidence="2" id="KW-1185">Reference proteome</keyword>
<organism evidence="1 2">
    <name type="scientific">Ferrithrix thermotolerans DSM 19514</name>
    <dbReference type="NCBI Taxonomy" id="1121881"/>
    <lineage>
        <taxon>Bacteria</taxon>
        <taxon>Bacillati</taxon>
        <taxon>Actinomycetota</taxon>
        <taxon>Acidimicrobiia</taxon>
        <taxon>Acidimicrobiales</taxon>
        <taxon>Acidimicrobiaceae</taxon>
        <taxon>Ferrithrix</taxon>
    </lineage>
</organism>
<dbReference type="AlphaFoldDB" id="A0A1M4YFD8"/>
<evidence type="ECO:0000313" key="1">
    <source>
        <dbReference type="EMBL" id="SHF04475.1"/>
    </source>
</evidence>
<dbReference type="EMBL" id="FQUL01000067">
    <property type="protein sequence ID" value="SHF04475.1"/>
    <property type="molecule type" value="Genomic_DNA"/>
</dbReference>
<name>A0A1M4YFD8_9ACTN</name>
<dbReference type="RefSeq" id="WP_218587481.1">
    <property type="nucleotide sequence ID" value="NZ_FQUL01000067.1"/>
</dbReference>
<proteinExistence type="predicted"/>
<feature type="non-terminal residue" evidence="1">
    <location>
        <position position="1"/>
    </location>
</feature>
<protein>
    <submittedName>
        <fullName evidence="1">Uncharacterized protein</fullName>
    </submittedName>
</protein>
<sequence>SIWPYTQERSTTNRFLVDLGTGLPLISEEPLIHYGPSYHIRGGPLEVDQRRAVAWAGEKLYPEGHHCSSSLGKD</sequence>
<dbReference type="Proteomes" id="UP000184295">
    <property type="component" value="Unassembled WGS sequence"/>
</dbReference>
<accession>A0A1M4YFD8</accession>
<reference evidence="2" key="1">
    <citation type="submission" date="2016-11" db="EMBL/GenBank/DDBJ databases">
        <authorList>
            <person name="Varghese N."/>
            <person name="Submissions S."/>
        </authorList>
    </citation>
    <scope>NUCLEOTIDE SEQUENCE [LARGE SCALE GENOMIC DNA]</scope>
    <source>
        <strain evidence="2">DSM 19514</strain>
    </source>
</reference>
<gene>
    <name evidence="1" type="ORF">SAMN02745225_02326</name>
</gene>
<evidence type="ECO:0000313" key="2">
    <source>
        <dbReference type="Proteomes" id="UP000184295"/>
    </source>
</evidence>